<comment type="caution">
    <text evidence="1">The sequence shown here is derived from an EMBL/GenBank/DDBJ whole genome shotgun (WGS) entry which is preliminary data.</text>
</comment>
<dbReference type="Proteomes" id="UP000518878">
    <property type="component" value="Unassembled WGS sequence"/>
</dbReference>
<protein>
    <submittedName>
        <fullName evidence="1">Uncharacterized protein</fullName>
    </submittedName>
</protein>
<dbReference type="EMBL" id="JAAQTL010000001">
    <property type="protein sequence ID" value="NID14993.1"/>
    <property type="molecule type" value="Genomic_DNA"/>
</dbReference>
<accession>A0A7X5QT85</accession>
<evidence type="ECO:0000313" key="1">
    <source>
        <dbReference type="EMBL" id="NID14993.1"/>
    </source>
</evidence>
<reference evidence="1 2" key="1">
    <citation type="journal article" date="2006" name="Int. J. Syst. Evol. Microbiol.">
        <title>Dyella yeojuensis sp. nov., isolated from greenhouse soil in Korea.</title>
        <authorList>
            <person name="Kim B.Y."/>
            <person name="Weon H.Y."/>
            <person name="Lee K.H."/>
            <person name="Seok S.J."/>
            <person name="Kwon S.W."/>
            <person name="Go S.J."/>
            <person name="Stackebrandt E."/>
        </authorList>
    </citation>
    <scope>NUCLEOTIDE SEQUENCE [LARGE SCALE GENOMIC DNA]</scope>
    <source>
        <strain evidence="1 2">DSM 17673</strain>
    </source>
</reference>
<proteinExistence type="predicted"/>
<dbReference type="RefSeq" id="WP_166698773.1">
    <property type="nucleotide sequence ID" value="NZ_JAAQTL010000001.1"/>
</dbReference>
<name>A0A7X5QT85_9GAMM</name>
<sequence>MDNQLVAWLQRGHQALLATFPPRTRKQFASLMLETGLWSPARLSLDSAIARVGDCLNPQNGGGQRFGIAELWLWMRESGNHALYDAMSDDLCYRTEPIPSEQRQQELLSRIDERLSAVLSEISDLQALREQLTNRSPTPVTNAAPALSVVRFSRDHADDTNPEGF</sequence>
<organism evidence="1 2">
    <name type="scientific">Luteibacter yeojuensis</name>
    <dbReference type="NCBI Taxonomy" id="345309"/>
    <lineage>
        <taxon>Bacteria</taxon>
        <taxon>Pseudomonadati</taxon>
        <taxon>Pseudomonadota</taxon>
        <taxon>Gammaproteobacteria</taxon>
        <taxon>Lysobacterales</taxon>
        <taxon>Rhodanobacteraceae</taxon>
        <taxon>Luteibacter</taxon>
    </lineage>
</organism>
<evidence type="ECO:0000313" key="2">
    <source>
        <dbReference type="Proteomes" id="UP000518878"/>
    </source>
</evidence>
<gene>
    <name evidence="1" type="ORF">HBF32_05865</name>
</gene>
<keyword evidence="2" id="KW-1185">Reference proteome</keyword>
<dbReference type="AlphaFoldDB" id="A0A7X5QT85"/>